<dbReference type="Proteomes" id="UP001066276">
    <property type="component" value="Chromosome 1_2"/>
</dbReference>
<proteinExistence type="predicted"/>
<evidence type="ECO:0000313" key="2">
    <source>
        <dbReference type="Proteomes" id="UP001066276"/>
    </source>
</evidence>
<gene>
    <name evidence="1" type="ORF">NDU88_000814</name>
</gene>
<accession>A0AAV7VX42</accession>
<organism evidence="1 2">
    <name type="scientific">Pleurodeles waltl</name>
    <name type="common">Iberian ribbed newt</name>
    <dbReference type="NCBI Taxonomy" id="8319"/>
    <lineage>
        <taxon>Eukaryota</taxon>
        <taxon>Metazoa</taxon>
        <taxon>Chordata</taxon>
        <taxon>Craniata</taxon>
        <taxon>Vertebrata</taxon>
        <taxon>Euteleostomi</taxon>
        <taxon>Amphibia</taxon>
        <taxon>Batrachia</taxon>
        <taxon>Caudata</taxon>
        <taxon>Salamandroidea</taxon>
        <taxon>Salamandridae</taxon>
        <taxon>Pleurodelinae</taxon>
        <taxon>Pleurodeles</taxon>
    </lineage>
</organism>
<protein>
    <submittedName>
        <fullName evidence="1">Uncharacterized protein</fullName>
    </submittedName>
</protein>
<evidence type="ECO:0000313" key="1">
    <source>
        <dbReference type="EMBL" id="KAJ1205379.1"/>
    </source>
</evidence>
<comment type="caution">
    <text evidence="1">The sequence shown here is derived from an EMBL/GenBank/DDBJ whole genome shotgun (WGS) entry which is preliminary data.</text>
</comment>
<name>A0AAV7VX42_PLEWA</name>
<dbReference type="EMBL" id="JANPWB010000002">
    <property type="protein sequence ID" value="KAJ1205379.1"/>
    <property type="molecule type" value="Genomic_DNA"/>
</dbReference>
<sequence length="187" mass="19805">MTKEIVAAIDSLVDGKAPGSDGFTAELCRAYIIIIAPQLLEVYVKASAFKVYVEALEAGVCLFCSGFRLPVGLWAGTRRRARPVPGLQREAHSACAGCLALLRVPGRISLPPLVQGTPVSAAGGAFGSLLGPWPPEFQCLWWPMAWCGLAAGWRGLGRRDLSRPRGAAVVLRRPGGGRGRHPGPRGP</sequence>
<reference evidence="1" key="1">
    <citation type="journal article" date="2022" name="bioRxiv">
        <title>Sequencing and chromosome-scale assembly of the giantPleurodeles waltlgenome.</title>
        <authorList>
            <person name="Brown T."/>
            <person name="Elewa A."/>
            <person name="Iarovenko S."/>
            <person name="Subramanian E."/>
            <person name="Araus A.J."/>
            <person name="Petzold A."/>
            <person name="Susuki M."/>
            <person name="Suzuki K.-i.T."/>
            <person name="Hayashi T."/>
            <person name="Toyoda A."/>
            <person name="Oliveira C."/>
            <person name="Osipova E."/>
            <person name="Leigh N.D."/>
            <person name="Simon A."/>
            <person name="Yun M.H."/>
        </authorList>
    </citation>
    <scope>NUCLEOTIDE SEQUENCE</scope>
    <source>
        <strain evidence="1">20211129_DDA</strain>
        <tissue evidence="1">Liver</tissue>
    </source>
</reference>
<keyword evidence="2" id="KW-1185">Reference proteome</keyword>
<dbReference type="AlphaFoldDB" id="A0AAV7VX42"/>